<dbReference type="GO" id="GO:0016787">
    <property type="term" value="F:hydrolase activity"/>
    <property type="evidence" value="ECO:0007669"/>
    <property type="project" value="UniProtKB-KW"/>
</dbReference>
<reference evidence="5 6" key="1">
    <citation type="journal article" date="2015" name="Genome Announc.">
        <title>Complete Genome Sequence of Pelosinus fermentans JBW45, a Member of a Remarkably Competitive Group of Negativicutes in the Firmicutes Phylum.</title>
        <authorList>
            <person name="De Leon K.B."/>
            <person name="Utturkar S.M."/>
            <person name="Camilleri L.B."/>
            <person name="Elias D.A."/>
            <person name="Arkin A.P."/>
            <person name="Fields M.W."/>
            <person name="Brown S.D."/>
            <person name="Wall J.D."/>
        </authorList>
    </citation>
    <scope>NUCLEOTIDE SEQUENCE [LARGE SCALE GENOMIC DNA]</scope>
    <source>
        <strain evidence="5 6">JBW45</strain>
    </source>
</reference>
<dbReference type="Proteomes" id="UP000005361">
    <property type="component" value="Chromosome"/>
</dbReference>
<evidence type="ECO:0000256" key="1">
    <source>
        <dbReference type="ARBA" id="ARBA00022741"/>
    </source>
</evidence>
<accession>I8TS22</accession>
<dbReference type="KEGG" id="pft:JBW_00366"/>
<dbReference type="OrthoDB" id="9778567at2"/>
<dbReference type="Pfam" id="PF02682">
    <property type="entry name" value="CT_C_D"/>
    <property type="match status" value="1"/>
</dbReference>
<keyword evidence="1" id="KW-0547">Nucleotide-binding</keyword>
<organism evidence="5 6">
    <name type="scientific">Pelosinus fermentans JBW45</name>
    <dbReference type="NCBI Taxonomy" id="1192197"/>
    <lineage>
        <taxon>Bacteria</taxon>
        <taxon>Bacillati</taxon>
        <taxon>Bacillota</taxon>
        <taxon>Negativicutes</taxon>
        <taxon>Selenomonadales</taxon>
        <taxon>Sporomusaceae</taxon>
        <taxon>Pelosinus</taxon>
    </lineage>
</organism>
<dbReference type="SUPFAM" id="SSF50891">
    <property type="entry name" value="Cyclophilin-like"/>
    <property type="match status" value="1"/>
</dbReference>
<gene>
    <name evidence="5" type="ORF">JBW_00366</name>
</gene>
<dbReference type="PANTHER" id="PTHR34698:SF2">
    <property type="entry name" value="5-OXOPROLINASE SUBUNIT B"/>
    <property type="match status" value="1"/>
</dbReference>
<dbReference type="InterPro" id="IPR029000">
    <property type="entry name" value="Cyclophilin-like_dom_sf"/>
</dbReference>
<dbReference type="InterPro" id="IPR003833">
    <property type="entry name" value="CT_C_D"/>
</dbReference>
<name>I8TS22_9FIRM</name>
<evidence type="ECO:0000313" key="6">
    <source>
        <dbReference type="Proteomes" id="UP000005361"/>
    </source>
</evidence>
<dbReference type="SUPFAM" id="SSF160467">
    <property type="entry name" value="PH0987 N-terminal domain-like"/>
    <property type="match status" value="1"/>
</dbReference>
<dbReference type="SMART" id="SM00796">
    <property type="entry name" value="AHS1"/>
    <property type="match status" value="1"/>
</dbReference>
<keyword evidence="2" id="KW-0378">Hydrolase</keyword>
<reference evidence="6" key="2">
    <citation type="submission" date="2015-02" db="EMBL/GenBank/DDBJ databases">
        <title>Complete Genome Sequence of Pelosinus fermentans JBW45.</title>
        <authorList>
            <person name="De Leon K.B."/>
            <person name="Utturkar S.M."/>
            <person name="Camilleri L.B."/>
            <person name="Arkin A.P."/>
            <person name="Fields M.W."/>
            <person name="Brown S.D."/>
            <person name="Wall J.D."/>
        </authorList>
    </citation>
    <scope>NUCLEOTIDE SEQUENCE [LARGE SCALE GENOMIC DNA]</scope>
    <source>
        <strain evidence="6">JBW45</strain>
    </source>
</reference>
<feature type="domain" description="Carboxyltransferase" evidence="4">
    <location>
        <begin position="12"/>
        <end position="227"/>
    </location>
</feature>
<dbReference type="Gene3D" id="3.30.1360.40">
    <property type="match status" value="1"/>
</dbReference>
<evidence type="ECO:0000256" key="2">
    <source>
        <dbReference type="ARBA" id="ARBA00022801"/>
    </source>
</evidence>
<dbReference type="Gene3D" id="2.40.100.10">
    <property type="entry name" value="Cyclophilin-like"/>
    <property type="match status" value="1"/>
</dbReference>
<dbReference type="PANTHER" id="PTHR34698">
    <property type="entry name" value="5-OXOPROLINASE SUBUNIT B"/>
    <property type="match status" value="1"/>
</dbReference>
<proteinExistence type="predicted"/>
<dbReference type="NCBIfam" id="TIGR00370">
    <property type="entry name" value="5-oxoprolinase subunit PxpB"/>
    <property type="match status" value="1"/>
</dbReference>
<dbReference type="GO" id="GO:0005524">
    <property type="term" value="F:ATP binding"/>
    <property type="evidence" value="ECO:0007669"/>
    <property type="project" value="UniProtKB-KW"/>
</dbReference>
<evidence type="ECO:0000313" key="5">
    <source>
        <dbReference type="EMBL" id="AJQ25718.1"/>
    </source>
</evidence>
<evidence type="ECO:0000259" key="4">
    <source>
        <dbReference type="SMART" id="SM00796"/>
    </source>
</evidence>
<evidence type="ECO:0000256" key="3">
    <source>
        <dbReference type="ARBA" id="ARBA00022840"/>
    </source>
</evidence>
<protein>
    <recommendedName>
        <fullName evidence="4">Carboxyltransferase domain-containing protein</fullName>
    </recommendedName>
</protein>
<dbReference type="EMBL" id="CP010978">
    <property type="protein sequence ID" value="AJQ25718.1"/>
    <property type="molecule type" value="Genomic_DNA"/>
</dbReference>
<dbReference type="STRING" id="1192197.JBW_00366"/>
<keyword evidence="3" id="KW-0067">ATP-binding</keyword>
<dbReference type="HOGENOM" id="CLU_020207_1_0_9"/>
<sequence>MHPKTSNMKCNATMLPLGESAVLVEFGGGIHPDTHRKVKAFTEYLDSHCLPGMIEYVSAFSSVTVFYDSLMVKQLHQDHVELRKEPSYRIISVILQKIVAELRTGDGQEARIVEIPVCYGGELGPDLAYVAEYNKLTVDEVIDIHSMGDYLVYMVGFAPGFPYLGGMSEKISTPRRQSPRMTISAGSVGIAGVQTGVYPIPTPGGWQLIGRTPLALFRPNENPPSLLQAGDRIRFYPISQQEYEEYKREPI</sequence>
<dbReference type="AlphaFoldDB" id="I8TS22"/>
<dbReference type="InterPro" id="IPR010016">
    <property type="entry name" value="PxpB"/>
</dbReference>